<evidence type="ECO:0000259" key="3">
    <source>
        <dbReference type="Pfam" id="PF20597"/>
    </source>
</evidence>
<comment type="caution">
    <text evidence="4">The sequence shown here is derived from an EMBL/GenBank/DDBJ whole genome shotgun (WGS) entry which is preliminary data.</text>
</comment>
<reference evidence="4 5" key="1">
    <citation type="submission" date="2014-04" db="EMBL/GenBank/DDBJ databases">
        <title>Genome assembly of Hyalangium minutum DSM 14724.</title>
        <authorList>
            <person name="Sharma G."/>
            <person name="Subramanian S."/>
        </authorList>
    </citation>
    <scope>NUCLEOTIDE SEQUENCE [LARGE SCALE GENOMIC DNA]</scope>
    <source>
        <strain evidence="4 5">DSM 14724</strain>
    </source>
</reference>
<feature type="domain" description="Pesticidal crystal protein Cry22Aa Ig-like" evidence="2">
    <location>
        <begin position="640"/>
        <end position="711"/>
    </location>
</feature>
<dbReference type="PANTHER" id="PTHR15127:SF32">
    <property type="entry name" value="HEAVYWEIGHT, ISOFORM A"/>
    <property type="match status" value="1"/>
</dbReference>
<dbReference type="Pfam" id="PF20597">
    <property type="entry name" value="pAdhesive_15"/>
    <property type="match status" value="1"/>
</dbReference>
<dbReference type="InterPro" id="IPR032179">
    <property type="entry name" value="Cry22Aa_Ig-like"/>
</dbReference>
<accession>A0A085WP34</accession>
<evidence type="ECO:0000256" key="1">
    <source>
        <dbReference type="ARBA" id="ARBA00022999"/>
    </source>
</evidence>
<dbReference type="InterPro" id="IPR013783">
    <property type="entry name" value="Ig-like_fold"/>
</dbReference>
<dbReference type="EMBL" id="JMCB01000004">
    <property type="protein sequence ID" value="KFE69447.1"/>
    <property type="molecule type" value="Genomic_DNA"/>
</dbReference>
<dbReference type="PANTHER" id="PTHR15127">
    <property type="entry name" value="HEAVYWEIGHT, ISOFORM A"/>
    <property type="match status" value="1"/>
</dbReference>
<proteinExistence type="predicted"/>
<evidence type="ECO:0000259" key="2">
    <source>
        <dbReference type="Pfam" id="PF16403"/>
    </source>
</evidence>
<gene>
    <name evidence="4" type="ORF">DB31_6422</name>
</gene>
<dbReference type="Pfam" id="PF16403">
    <property type="entry name" value="Bact_surface_Ig-like"/>
    <property type="match status" value="4"/>
</dbReference>
<organism evidence="4 5">
    <name type="scientific">Hyalangium minutum</name>
    <dbReference type="NCBI Taxonomy" id="394096"/>
    <lineage>
        <taxon>Bacteria</taxon>
        <taxon>Pseudomonadati</taxon>
        <taxon>Myxococcota</taxon>
        <taxon>Myxococcia</taxon>
        <taxon>Myxococcales</taxon>
        <taxon>Cystobacterineae</taxon>
        <taxon>Archangiaceae</taxon>
        <taxon>Hyalangium</taxon>
    </lineage>
</organism>
<evidence type="ECO:0000313" key="4">
    <source>
        <dbReference type="EMBL" id="KFE69447.1"/>
    </source>
</evidence>
<keyword evidence="5" id="KW-1185">Reference proteome</keyword>
<keyword evidence="1" id="KW-0727">SH2 domain</keyword>
<dbReference type="GO" id="GO:0001784">
    <property type="term" value="F:phosphotyrosine residue binding"/>
    <property type="evidence" value="ECO:0007669"/>
    <property type="project" value="TreeGrafter"/>
</dbReference>
<dbReference type="InterPro" id="IPR026588">
    <property type="entry name" value="Choice_anch_A"/>
</dbReference>
<feature type="domain" description="Pesticidal crystal protein Cry22Aa Ig-like" evidence="2">
    <location>
        <begin position="483"/>
        <end position="551"/>
    </location>
</feature>
<sequence length="1047" mass="108858">MRLSLSWNPVGLPTMRSFLRTGWLLTTLAAFGCGREAAVPTPSAAPAAPSTSSQQMRSGDKVLILGSSVSGGLESREAQAVAAASPFTQIDVVTPEQWRAMTAHQFMDYRALIIGDGACQSGEAAFQAAIDTRDRWGIIVDGDVAILSTDPVTNGTPQLVENAISHVLNSQQYRTGMYIALGCAYENAQAPTQVKLLEPFGTFTVQGMASCPSSGHIFEMYNNLVSQNLMDGQLSGDNGCVARSVFTGYPKRNFSYAAIALSSSDGPIPGEQVMSDFLMDPGTETFLTGTPYLLVRGAMTLGAGCGLSEAPSSEECDMGDWLNGTPAQTGTLASSTCSFSCHMNWCGDGHVDTEFGEECDEGIHNGRSGDTEGRVGTCTSFCKRSQQTPPPTLPRPPVARCQDVTVVAEYTCGVTAVVDQGSSDPDGDMAGCTQSPTGPYDIGETEVYLTCTDREGLQSSCKAVVTVLDRVKPQVELNGLAVETLECTKGATYTDPGAPASDLCEGPLYGDQISRTGSVNLEVPSANYTLTYVATDSAGNTSEPATRTVAVADTLAPAITLHGLINQQLECGTAYTESGASASDRCAGNLSASITRSGTVNPQVPGAYVLRYNVSDPSHHAAPEASRVITVADTLSPTVTINGVLNAQVECGSGAYVDPGASASDACAGSLATQTLGSVNTAQLGTYTLSYKAVDPSGNTGTAAASRSVTVRDTLAPQIQVRAGATTVACNGSPYVDPGATASDQCAGNLTQTITTTSNLDQTRAGQYTVTYRVADAAGNVGTAVRPLTVGPCSTCTQIRLSDYNLFLLEDYTQGVDVQGKVAAGGNISMTNFAVGGSLAASDISNVLVAGGNLTLANGRVYGNTFYGNNYSANQGVTIARGSLAKGTPIDFAAKFAELRTLSTNLANQTANGTTTRESWGGIFLRGTSTTTNIFNVNASAFNGAALLNINVPAGSMVIINIRGASATLRNFGYQLSSGIDARNILYNFVDTTSITSSSFGIRGTVLAPYARINFSNGNWDGGIYAVSLTGNAEGHVFPLYDRDVCP</sequence>
<name>A0A085WP34_9BACT</name>
<feature type="domain" description="Choice-of-anchor A" evidence="3">
    <location>
        <begin position="801"/>
        <end position="1036"/>
    </location>
</feature>
<dbReference type="NCBIfam" id="TIGR04215">
    <property type="entry name" value="choice_anch_A"/>
    <property type="match status" value="1"/>
</dbReference>
<dbReference type="Gene3D" id="2.60.40.10">
    <property type="entry name" value="Immunoglobulins"/>
    <property type="match status" value="4"/>
</dbReference>
<dbReference type="AlphaFoldDB" id="A0A085WP34"/>
<dbReference type="InterPro" id="IPR051846">
    <property type="entry name" value="SH2_domain_adapters"/>
</dbReference>
<dbReference type="Proteomes" id="UP000028725">
    <property type="component" value="Unassembled WGS sequence"/>
</dbReference>
<dbReference type="PROSITE" id="PS51257">
    <property type="entry name" value="PROKAR_LIPOPROTEIN"/>
    <property type="match status" value="1"/>
</dbReference>
<feature type="domain" description="Pesticidal crystal protein Cry22Aa Ig-like" evidence="2">
    <location>
        <begin position="559"/>
        <end position="631"/>
    </location>
</feature>
<evidence type="ECO:0000313" key="5">
    <source>
        <dbReference type="Proteomes" id="UP000028725"/>
    </source>
</evidence>
<protein>
    <recommendedName>
        <fullName evidence="6">HYR domain-containing protein</fullName>
    </recommendedName>
</protein>
<feature type="domain" description="Pesticidal crystal protein Cry22Aa Ig-like" evidence="2">
    <location>
        <begin position="724"/>
        <end position="790"/>
    </location>
</feature>
<dbReference type="OrthoDB" id="246387at2"/>
<dbReference type="STRING" id="394096.DB31_6422"/>
<evidence type="ECO:0008006" key="6">
    <source>
        <dbReference type="Google" id="ProtNLM"/>
    </source>
</evidence>